<gene>
    <name evidence="1" type="ORF">NVP1238A_84</name>
</gene>
<evidence type="ECO:0000313" key="2">
    <source>
        <dbReference type="Proteomes" id="UP000269348"/>
    </source>
</evidence>
<protein>
    <submittedName>
        <fullName evidence="1">Uncharacterized protein</fullName>
    </submittedName>
</protein>
<organism evidence="1 2">
    <name type="scientific">Vibrio phage 1.238.A._10N.261.52.F10</name>
    <dbReference type="NCBI Taxonomy" id="1881231"/>
    <lineage>
        <taxon>Viruses</taxon>
        <taxon>Duplodnaviria</taxon>
        <taxon>Heunggongvirae</taxon>
        <taxon>Uroviricota</taxon>
        <taxon>Caudoviricetes</taxon>
        <taxon>Schitoviridae</taxon>
        <taxon>Pariacacavirus</taxon>
        <taxon>Pariacacavirus 1238A</taxon>
    </lineage>
</organism>
<sequence length="408" mass="46636">MTMLHFSPAQWCLIDMASQYGLDKETYPVRLAFGREMLEEIKQENDMSQWIAKAEAPALFTKAICAVRDILDGVATGHMIGLDACNSGPALLSVLLHCETGMRNTGVIDTGVRPDGYTVIKEYMDSDVERKEVKNATVPYVYGSDSKPTQVFGEELSDEFERAYEKTFPEAYWVRKVLINAWDSKALFHEFTAMDGLVAHLECQGIQKTKGTLSGYTYTYMNKVNRPLIPMKDEGTKSLVANVTHCGDGTVVRELDNRCNYDEGQVRRALEAIEYHQEHGSDYYDDEFLRLQECALENNFISVANLENVRWDTLDGAKDEYLNQLKAKLEWLLTLPSFETLSVHDEFKCPPVNVEDMRMHYNQIMAEMYQSPWLLNVIKKLTGDEYEWDVPTDPAIIELIQQSNYQIC</sequence>
<dbReference type="Proteomes" id="UP000269348">
    <property type="component" value="Segment"/>
</dbReference>
<dbReference type="InterPro" id="IPR043502">
    <property type="entry name" value="DNA/RNA_pol_sf"/>
</dbReference>
<dbReference type="SUPFAM" id="SSF56672">
    <property type="entry name" value="DNA/RNA polymerases"/>
    <property type="match status" value="1"/>
</dbReference>
<evidence type="ECO:0000313" key="1">
    <source>
        <dbReference type="EMBL" id="AUR97333.1"/>
    </source>
</evidence>
<keyword evidence="2" id="KW-1185">Reference proteome</keyword>
<name>A0A2I7RUL0_9CAUD</name>
<proteinExistence type="predicted"/>
<reference evidence="1 2" key="1">
    <citation type="submission" date="2017-11" db="EMBL/GenBank/DDBJ databases">
        <title>A major lineage of nontailed dsDNA viruses as unrecognized killers of marine bacteria.</title>
        <authorList>
            <person name="Kauffman K.M."/>
            <person name="Hussain F.A."/>
            <person name="Yang J."/>
            <person name="Arevalo P."/>
            <person name="Brown J.M."/>
            <person name="Chang W.K."/>
            <person name="VanInsberghe D."/>
            <person name="Elsherbini J."/>
            <person name="Cutler M.B."/>
            <person name="Kelly L."/>
            <person name="Polz M.F."/>
        </authorList>
    </citation>
    <scope>NUCLEOTIDE SEQUENCE [LARGE SCALE GENOMIC DNA]</scope>
</reference>
<accession>A0A2I7RUL0</accession>
<dbReference type="EMBL" id="MG592603">
    <property type="protein sequence ID" value="AUR97333.1"/>
    <property type="molecule type" value="Genomic_DNA"/>
</dbReference>